<keyword evidence="2" id="KW-1185">Reference proteome</keyword>
<dbReference type="Proteomes" id="UP000708298">
    <property type="component" value="Unassembled WGS sequence"/>
</dbReference>
<evidence type="ECO:0008006" key="3">
    <source>
        <dbReference type="Google" id="ProtNLM"/>
    </source>
</evidence>
<protein>
    <recommendedName>
        <fullName evidence="3">Antitoxin of toxin-antitoxin stability system</fullName>
    </recommendedName>
</protein>
<name>A0A963YRF7_9PROT</name>
<reference evidence="1" key="1">
    <citation type="journal article" date="2021" name="Microorganisms">
        <title>Acidisoma silvae sp. nov. and Acidisomacellulosilytica sp. nov., Two Acidophilic Bacteria Isolated from Decaying Wood, Hydrolyzing Cellulose and Producing Poly-3-hydroxybutyrate.</title>
        <authorList>
            <person name="Mieszkin S."/>
            <person name="Pouder E."/>
            <person name="Uroz S."/>
            <person name="Simon-Colin C."/>
            <person name="Alain K."/>
        </authorList>
    </citation>
    <scope>NUCLEOTIDE SEQUENCE</scope>
    <source>
        <strain evidence="1">HW T2.11</strain>
    </source>
</reference>
<dbReference type="AlphaFoldDB" id="A0A963YRF7"/>
<dbReference type="RefSeq" id="WP_227321430.1">
    <property type="nucleotide sequence ID" value="NZ_JAESVB010000004.1"/>
</dbReference>
<evidence type="ECO:0000313" key="2">
    <source>
        <dbReference type="Proteomes" id="UP000708298"/>
    </source>
</evidence>
<proteinExistence type="predicted"/>
<organism evidence="1 2">
    <name type="scientific">Acidisoma silvae</name>
    <dbReference type="NCBI Taxonomy" id="2802396"/>
    <lineage>
        <taxon>Bacteria</taxon>
        <taxon>Pseudomonadati</taxon>
        <taxon>Pseudomonadota</taxon>
        <taxon>Alphaproteobacteria</taxon>
        <taxon>Acetobacterales</taxon>
        <taxon>Acidocellaceae</taxon>
        <taxon>Acidisoma</taxon>
    </lineage>
</organism>
<evidence type="ECO:0000313" key="1">
    <source>
        <dbReference type="EMBL" id="MCB8875771.1"/>
    </source>
</evidence>
<sequence>MPRTSRTPKDSSFNLRIDPALKAAFTTATEAEDKPAAQVLRDFMRAYVKQRERQAFEAEAKRESLEAARAARDPLSDEAQIMREIAADLDDPDFWAA</sequence>
<dbReference type="EMBL" id="JAESVB010000004">
    <property type="protein sequence ID" value="MCB8875771.1"/>
    <property type="molecule type" value="Genomic_DNA"/>
</dbReference>
<comment type="caution">
    <text evidence="1">The sequence shown here is derived from an EMBL/GenBank/DDBJ whole genome shotgun (WGS) entry which is preliminary data.</text>
</comment>
<accession>A0A963YRF7</accession>
<gene>
    <name evidence="1" type="ORF">ASILVAE211_11300</name>
</gene>
<reference evidence="1" key="2">
    <citation type="submission" date="2021-01" db="EMBL/GenBank/DDBJ databases">
        <authorList>
            <person name="Mieszkin S."/>
            <person name="Pouder E."/>
            <person name="Alain K."/>
        </authorList>
    </citation>
    <scope>NUCLEOTIDE SEQUENCE</scope>
    <source>
        <strain evidence="1">HW T2.11</strain>
    </source>
</reference>